<name>A0AAU7NZJ4_9GAMM</name>
<dbReference type="SFLD" id="SFLDG01140">
    <property type="entry name" value="C2.B:_Phosphomannomutase_and_P"/>
    <property type="match status" value="1"/>
</dbReference>
<dbReference type="GO" id="GO:0051479">
    <property type="term" value="P:mannosylglycerate biosynthetic process"/>
    <property type="evidence" value="ECO:0007669"/>
    <property type="project" value="InterPro"/>
</dbReference>
<evidence type="ECO:0000256" key="3">
    <source>
        <dbReference type="ARBA" id="ARBA00022842"/>
    </source>
</evidence>
<accession>A0AAU7NZJ4</accession>
<dbReference type="Gene3D" id="3.40.50.1000">
    <property type="entry name" value="HAD superfamily/HAD-like"/>
    <property type="match status" value="1"/>
</dbReference>
<dbReference type="GO" id="GO:0050531">
    <property type="term" value="F:mannosyl-3-phosphoglycerate phosphatase activity"/>
    <property type="evidence" value="ECO:0007669"/>
    <property type="project" value="InterPro"/>
</dbReference>
<dbReference type="GO" id="GO:0005829">
    <property type="term" value="C:cytosol"/>
    <property type="evidence" value="ECO:0007669"/>
    <property type="project" value="TreeGrafter"/>
</dbReference>
<dbReference type="RefSeq" id="WP_349432668.1">
    <property type="nucleotide sequence ID" value="NZ_CP157743.1"/>
</dbReference>
<dbReference type="SFLD" id="SFLDG01142">
    <property type="entry name" value="C2.B.2:_Mannosyl-3-phosphoglyc"/>
    <property type="match status" value="1"/>
</dbReference>
<dbReference type="InterPro" id="IPR006381">
    <property type="entry name" value="HAD-SF-IIB-MPGP"/>
</dbReference>
<dbReference type="PANTHER" id="PTHR10000">
    <property type="entry name" value="PHOSPHOSERINE PHOSPHATASE"/>
    <property type="match status" value="1"/>
</dbReference>
<dbReference type="Gene3D" id="3.30.980.20">
    <property type="entry name" value="Putative mannosyl-3-phosphoglycerate phosphatase, domain 2"/>
    <property type="match status" value="1"/>
</dbReference>
<dbReference type="NCBIfam" id="TIGR01484">
    <property type="entry name" value="HAD-SF-IIB"/>
    <property type="match status" value="1"/>
</dbReference>
<keyword evidence="1" id="KW-0479">Metal-binding</keyword>
<dbReference type="PANTHER" id="PTHR10000:SF8">
    <property type="entry name" value="HAD SUPERFAMILY HYDROLASE-LIKE, TYPE 3"/>
    <property type="match status" value="1"/>
</dbReference>
<organism evidence="4 5">
    <name type="scientific">Methylomarinum roseum</name>
    <dbReference type="NCBI Taxonomy" id="3067653"/>
    <lineage>
        <taxon>Bacteria</taxon>
        <taxon>Pseudomonadati</taxon>
        <taxon>Pseudomonadota</taxon>
        <taxon>Gammaproteobacteria</taxon>
        <taxon>Methylococcales</taxon>
        <taxon>Methylococcaceae</taxon>
        <taxon>Methylomarinum</taxon>
    </lineage>
</organism>
<gene>
    <name evidence="4" type="ORF">Q9L42_009305</name>
</gene>
<dbReference type="InterPro" id="IPR036412">
    <property type="entry name" value="HAD-like_sf"/>
</dbReference>
<evidence type="ECO:0000256" key="2">
    <source>
        <dbReference type="ARBA" id="ARBA00022801"/>
    </source>
</evidence>
<dbReference type="NCBIfam" id="TIGR01486">
    <property type="entry name" value="HAD-SF-IIB-MPGP"/>
    <property type="match status" value="1"/>
</dbReference>
<dbReference type="GO" id="GO:0000287">
    <property type="term" value="F:magnesium ion binding"/>
    <property type="evidence" value="ECO:0007669"/>
    <property type="project" value="UniProtKB-ARBA"/>
</dbReference>
<evidence type="ECO:0000313" key="5">
    <source>
        <dbReference type="Proteomes" id="UP001225378"/>
    </source>
</evidence>
<keyword evidence="2 4" id="KW-0378">Hydrolase</keyword>
<evidence type="ECO:0000256" key="1">
    <source>
        <dbReference type="ARBA" id="ARBA00022723"/>
    </source>
</evidence>
<dbReference type="EMBL" id="CP157743">
    <property type="protein sequence ID" value="XBS22307.1"/>
    <property type="molecule type" value="Genomic_DNA"/>
</dbReference>
<sequence>MNSYLIFTDLDGTLLDHQDYRFTEALAALEKIRQARIPLIINSSKTRAEIADIRKQLHNNGAFVVENGAAVCVPAGLFPGYDQTVNQVILGRALTEILPIIRRLRETHGFSFQGFNDFSVADVMRETGLNEIQAEQAKQRLASEPLKWRDSQERLGQFQSLLRQQGLQLIKGGRFWHVMGGNDKSRAMAWLLNKYQQQQQRKKLLTIALGDSQNDLRMLEQADYAGVIRKPDGGHLSINKAPDRVIYSQHRAPLGWREVIDQLFSQLNIGEGNE</sequence>
<evidence type="ECO:0000313" key="4">
    <source>
        <dbReference type="EMBL" id="XBS22307.1"/>
    </source>
</evidence>
<dbReference type="SUPFAM" id="SSF56784">
    <property type="entry name" value="HAD-like"/>
    <property type="match status" value="1"/>
</dbReference>
<proteinExistence type="predicted"/>
<dbReference type="Pfam" id="PF08282">
    <property type="entry name" value="Hydrolase_3"/>
    <property type="match status" value="1"/>
</dbReference>
<dbReference type="KEGG" id="mech:Q9L42_009305"/>
<dbReference type="InterPro" id="IPR006379">
    <property type="entry name" value="HAD-SF_hydro_IIB"/>
</dbReference>
<protein>
    <submittedName>
        <fullName evidence="4">HAD-IIB family hydrolase</fullName>
    </submittedName>
</protein>
<keyword evidence="3" id="KW-0460">Magnesium</keyword>
<dbReference type="InterPro" id="IPR023214">
    <property type="entry name" value="HAD_sf"/>
</dbReference>
<reference evidence="4 5" key="1">
    <citation type="journal article" date="2024" name="Microbiology">
        <title>Methylomarinum rosea sp. nov., a novel halophilic methanotrophic bacterium from the hypersaline Lake Elton.</title>
        <authorList>
            <person name="Suleimanov R.Z."/>
            <person name="Oshkin I.Y."/>
            <person name="Danilova O.V."/>
            <person name="Suzina N.E."/>
            <person name="Dedysh S.N."/>
        </authorList>
    </citation>
    <scope>NUCLEOTIDE SEQUENCE [LARGE SCALE GENOMIC DNA]</scope>
    <source>
        <strain evidence="4 5">Ch1-1</strain>
    </source>
</reference>
<dbReference type="AlphaFoldDB" id="A0AAU7NZJ4"/>
<keyword evidence="5" id="KW-1185">Reference proteome</keyword>
<dbReference type="SFLD" id="SFLDS00003">
    <property type="entry name" value="Haloacid_Dehalogenase"/>
    <property type="match status" value="1"/>
</dbReference>
<dbReference type="Proteomes" id="UP001225378">
    <property type="component" value="Chromosome"/>
</dbReference>